<evidence type="ECO:0000256" key="4">
    <source>
        <dbReference type="ARBA" id="ARBA00022490"/>
    </source>
</evidence>
<dbReference type="Gene3D" id="1.10.510.10">
    <property type="entry name" value="Transferase(Phosphotransferase) domain 1"/>
    <property type="match status" value="1"/>
</dbReference>
<keyword evidence="6" id="KW-0808">Transferase</keyword>
<organism evidence="13 14">
    <name type="scientific">Ephemerocybe angulata</name>
    <dbReference type="NCBI Taxonomy" id="980116"/>
    <lineage>
        <taxon>Eukaryota</taxon>
        <taxon>Fungi</taxon>
        <taxon>Dikarya</taxon>
        <taxon>Basidiomycota</taxon>
        <taxon>Agaricomycotina</taxon>
        <taxon>Agaricomycetes</taxon>
        <taxon>Agaricomycetidae</taxon>
        <taxon>Agaricales</taxon>
        <taxon>Agaricineae</taxon>
        <taxon>Psathyrellaceae</taxon>
        <taxon>Ephemerocybe</taxon>
    </lineage>
</organism>
<evidence type="ECO:0000256" key="10">
    <source>
        <dbReference type="ARBA" id="ARBA00047899"/>
    </source>
</evidence>
<dbReference type="GO" id="GO:0035556">
    <property type="term" value="P:intracellular signal transduction"/>
    <property type="evidence" value="ECO:0007669"/>
    <property type="project" value="TreeGrafter"/>
</dbReference>
<keyword evidence="7" id="KW-0547">Nucleotide-binding</keyword>
<comment type="catalytic activity">
    <reaction evidence="10">
        <text>L-threonyl-[protein] + ATP = O-phospho-L-threonyl-[protein] + ADP + H(+)</text>
        <dbReference type="Rhea" id="RHEA:46608"/>
        <dbReference type="Rhea" id="RHEA-COMP:11060"/>
        <dbReference type="Rhea" id="RHEA-COMP:11605"/>
        <dbReference type="ChEBI" id="CHEBI:15378"/>
        <dbReference type="ChEBI" id="CHEBI:30013"/>
        <dbReference type="ChEBI" id="CHEBI:30616"/>
        <dbReference type="ChEBI" id="CHEBI:61977"/>
        <dbReference type="ChEBI" id="CHEBI:456216"/>
        <dbReference type="EC" id="2.7.11.1"/>
    </reaction>
</comment>
<evidence type="ECO:0000256" key="3">
    <source>
        <dbReference type="ARBA" id="ARBA00012513"/>
    </source>
</evidence>
<dbReference type="CDD" id="cd14334">
    <property type="entry name" value="UBA_SNF1_fungi"/>
    <property type="match status" value="1"/>
</dbReference>
<keyword evidence="5" id="KW-0723">Serine/threonine-protein kinase</keyword>
<keyword evidence="9" id="KW-0067">ATP-binding</keyword>
<evidence type="ECO:0000259" key="12">
    <source>
        <dbReference type="PROSITE" id="PS50011"/>
    </source>
</evidence>
<dbReference type="InterPro" id="IPR000719">
    <property type="entry name" value="Prot_kinase_dom"/>
</dbReference>
<keyword evidence="8" id="KW-0418">Kinase</keyword>
<dbReference type="GO" id="GO:0005524">
    <property type="term" value="F:ATP binding"/>
    <property type="evidence" value="ECO:0007669"/>
    <property type="project" value="UniProtKB-KW"/>
</dbReference>
<evidence type="ECO:0000256" key="9">
    <source>
        <dbReference type="ARBA" id="ARBA00022840"/>
    </source>
</evidence>
<evidence type="ECO:0000256" key="2">
    <source>
        <dbReference type="ARBA" id="ARBA00006234"/>
    </source>
</evidence>
<evidence type="ECO:0000256" key="6">
    <source>
        <dbReference type="ARBA" id="ARBA00022679"/>
    </source>
</evidence>
<comment type="catalytic activity">
    <reaction evidence="11">
        <text>L-seryl-[protein] + ATP = O-phospho-L-seryl-[protein] + ADP + H(+)</text>
        <dbReference type="Rhea" id="RHEA:17989"/>
        <dbReference type="Rhea" id="RHEA-COMP:9863"/>
        <dbReference type="Rhea" id="RHEA-COMP:11604"/>
        <dbReference type="ChEBI" id="CHEBI:15378"/>
        <dbReference type="ChEBI" id="CHEBI:29999"/>
        <dbReference type="ChEBI" id="CHEBI:30616"/>
        <dbReference type="ChEBI" id="CHEBI:83421"/>
        <dbReference type="ChEBI" id="CHEBI:456216"/>
        <dbReference type="EC" id="2.7.11.1"/>
    </reaction>
</comment>
<evidence type="ECO:0000256" key="5">
    <source>
        <dbReference type="ARBA" id="ARBA00022527"/>
    </source>
</evidence>
<dbReference type="GO" id="GO:0004674">
    <property type="term" value="F:protein serine/threonine kinase activity"/>
    <property type="evidence" value="ECO:0007669"/>
    <property type="project" value="UniProtKB-KW"/>
</dbReference>
<comment type="caution">
    <text evidence="13">The sequence shown here is derived from an EMBL/GenBank/DDBJ whole genome shotgun (WGS) entry which is preliminary data.</text>
</comment>
<dbReference type="Proteomes" id="UP000541558">
    <property type="component" value="Unassembled WGS sequence"/>
</dbReference>
<dbReference type="InterPro" id="IPR011009">
    <property type="entry name" value="Kinase-like_dom_sf"/>
</dbReference>
<dbReference type="GO" id="GO:0005737">
    <property type="term" value="C:cytoplasm"/>
    <property type="evidence" value="ECO:0007669"/>
    <property type="project" value="UniProtKB-SubCell"/>
</dbReference>
<dbReference type="EC" id="2.7.11.1" evidence="3"/>
<reference evidence="13 14" key="1">
    <citation type="journal article" date="2020" name="ISME J.">
        <title>Uncovering the hidden diversity of litter-decomposition mechanisms in mushroom-forming fungi.</title>
        <authorList>
            <person name="Floudas D."/>
            <person name="Bentzer J."/>
            <person name="Ahren D."/>
            <person name="Johansson T."/>
            <person name="Persson P."/>
            <person name="Tunlid A."/>
        </authorList>
    </citation>
    <scope>NUCLEOTIDE SEQUENCE [LARGE SCALE GENOMIC DNA]</scope>
    <source>
        <strain evidence="13 14">CBS 175.51</strain>
    </source>
</reference>
<dbReference type="SUPFAM" id="SSF56112">
    <property type="entry name" value="Protein kinase-like (PK-like)"/>
    <property type="match status" value="1"/>
</dbReference>
<sequence>MDESKMFPPSKLGEYTVTQDIAEGTFGKVKMAIHTITGHKVAMKYISKAVIQREKTKTRVRREFEYMRTLRHPHIIKLYEVISTPTDIIFVLEYAGGELFNYIVTHGRMSEQRARRFFQQIIHGIEYSHRLKIVHRDLKPENVLLDDDLNVKIADFGLSNEISDGDFLTTSCGSPNYAAPEVIRGGVYAGPEIDVWSSGVILYVMLCGRLPFEDDDVQVLFQKITQGTFHLPSSLGHDARDLITQMLAVDPVKRITIQKILEHPFYKTDLPRYLQPLPPPPGPVLGALSSLVEPVQPLDFEIIEGLGRIEEDVVEQLAGRMAGVSKEDIWECLRRDDGVQGNAVKVAYLLLRDKNRLGKDRRELPNGGKKTKKIASFLLQTVGCRPKRVYYRAVYVTTGLSTCLRAATITKSKIERRAGKETAKLTWVHLPTPCFIVETICAEVLQGESMT</sequence>
<evidence type="ECO:0000313" key="13">
    <source>
        <dbReference type="EMBL" id="KAF5332646.1"/>
    </source>
</evidence>
<name>A0A8H5C0E2_9AGAR</name>
<dbReference type="PANTHER" id="PTHR24346:SF110">
    <property type="entry name" value="NON-SPECIFIC SERINE_THREONINE PROTEIN KINASE"/>
    <property type="match status" value="1"/>
</dbReference>
<evidence type="ECO:0000313" key="14">
    <source>
        <dbReference type="Proteomes" id="UP000541558"/>
    </source>
</evidence>
<evidence type="ECO:0000256" key="7">
    <source>
        <dbReference type="ARBA" id="ARBA00022741"/>
    </source>
</evidence>
<dbReference type="PANTHER" id="PTHR24346">
    <property type="entry name" value="MAP/MICROTUBULE AFFINITY-REGULATING KINASE"/>
    <property type="match status" value="1"/>
</dbReference>
<dbReference type="PROSITE" id="PS50011">
    <property type="entry name" value="PROTEIN_KINASE_DOM"/>
    <property type="match status" value="1"/>
</dbReference>
<feature type="domain" description="Protein kinase" evidence="12">
    <location>
        <begin position="15"/>
        <end position="266"/>
    </location>
</feature>
<dbReference type="EMBL" id="JAACJK010000110">
    <property type="protein sequence ID" value="KAF5332646.1"/>
    <property type="molecule type" value="Genomic_DNA"/>
</dbReference>
<dbReference type="FunFam" id="1.10.510.10:FF:001222">
    <property type="entry name" value="Serine/threonine-protein kinase ppk25"/>
    <property type="match status" value="1"/>
</dbReference>
<dbReference type="OrthoDB" id="193931at2759"/>
<gene>
    <name evidence="13" type="ORF">D9611_005362</name>
</gene>
<accession>A0A8H5C0E2</accession>
<dbReference type="Pfam" id="PF00069">
    <property type="entry name" value="Pkinase"/>
    <property type="match status" value="1"/>
</dbReference>
<dbReference type="FunFam" id="3.30.200.20:FF:000042">
    <property type="entry name" value="Aurora kinase A"/>
    <property type="match status" value="1"/>
</dbReference>
<evidence type="ECO:0000256" key="1">
    <source>
        <dbReference type="ARBA" id="ARBA00004496"/>
    </source>
</evidence>
<dbReference type="PROSITE" id="PS00108">
    <property type="entry name" value="PROTEIN_KINASE_ST"/>
    <property type="match status" value="1"/>
</dbReference>
<proteinExistence type="inferred from homology"/>
<dbReference type="Pfam" id="PF08587">
    <property type="entry name" value="UBA_2"/>
    <property type="match status" value="1"/>
</dbReference>
<keyword evidence="4" id="KW-0963">Cytoplasm</keyword>
<dbReference type="SMART" id="SM00220">
    <property type="entry name" value="S_TKc"/>
    <property type="match status" value="1"/>
</dbReference>
<evidence type="ECO:0000256" key="11">
    <source>
        <dbReference type="ARBA" id="ARBA00048679"/>
    </source>
</evidence>
<dbReference type="InterPro" id="IPR008271">
    <property type="entry name" value="Ser/Thr_kinase_AS"/>
</dbReference>
<comment type="subcellular location">
    <subcellularLocation>
        <location evidence="1">Cytoplasm</location>
    </subcellularLocation>
</comment>
<keyword evidence="14" id="KW-1185">Reference proteome</keyword>
<protein>
    <recommendedName>
        <fullName evidence="3">non-specific serine/threonine protein kinase</fullName>
        <ecNumber evidence="3">2.7.11.1</ecNumber>
    </recommendedName>
</protein>
<dbReference type="InterPro" id="IPR013896">
    <property type="entry name" value="SNF1_UBA"/>
</dbReference>
<dbReference type="AlphaFoldDB" id="A0A8H5C0E2"/>
<evidence type="ECO:0000256" key="8">
    <source>
        <dbReference type="ARBA" id="ARBA00022777"/>
    </source>
</evidence>
<comment type="similarity">
    <text evidence="2">Belongs to the protein kinase superfamily. CAMK Ser/Thr protein kinase family. SNF1 subfamily.</text>
</comment>